<keyword evidence="3" id="KW-1185">Reference proteome</keyword>
<gene>
    <name evidence="2" type="ORF">G210_2187</name>
</gene>
<feature type="compositionally biased region" description="Low complexity" evidence="1">
    <location>
        <begin position="305"/>
        <end position="314"/>
    </location>
</feature>
<dbReference type="Proteomes" id="UP000011777">
    <property type="component" value="Unassembled WGS sequence"/>
</dbReference>
<dbReference type="OMA" id="KFRSFCI"/>
<protein>
    <submittedName>
        <fullName evidence="2">Uncharacterized protein</fullName>
    </submittedName>
</protein>
<dbReference type="Pfam" id="PF17235">
    <property type="entry name" value="STD1"/>
    <property type="match status" value="1"/>
</dbReference>
<feature type="region of interest" description="Disordered" evidence="1">
    <location>
        <begin position="273"/>
        <end position="314"/>
    </location>
</feature>
<evidence type="ECO:0000313" key="2">
    <source>
        <dbReference type="EMBL" id="EMG50569.1"/>
    </source>
</evidence>
<dbReference type="InterPro" id="IPR035189">
    <property type="entry name" value="Std1/Mth1"/>
</dbReference>
<dbReference type="HOGENOM" id="CLU_725627_0_0_1"/>
<dbReference type="AlphaFoldDB" id="M3K6V5"/>
<sequence length="381" mass="43862">MGIFDILQFQTPAKQSIPTYDPTIDSTNLQVKSLQYIFKRYRINNLSSFLTKDNHLQYTTNTKIDLENDPMISKLDQVYDVNGFMRMYLGDEYRILVDFMKNKFRSMCILSSLPDFQSRPGSPVKGKSSNGSNCGLELRDYKDRSVSGFRFVVMELQMTNRERIVEVLTSSDIYMEHNVEYAKKYSIAVESVNKVLGNRGVDEDEEEDRFDVSIPQKNEIVRNYLTGLAFYVQLMRIYEEYNKQHPLVYNNSASNPSSPTKIKSLRKTMSGLSLNKQNEPTSPTKPVSISRPSSPVKYSRPPSPTKTLSKKPSVSKLKLEELYNPVANPRKLNIIQSPSEQQQPSQDDHNMEESRVIRADVYEKCKAAIIQKLKIEKTKLR</sequence>
<comment type="caution">
    <text evidence="2">The sequence shown here is derived from an EMBL/GenBank/DDBJ whole genome shotgun (WGS) entry which is preliminary data.</text>
</comment>
<dbReference type="EMBL" id="AOGT01000180">
    <property type="protein sequence ID" value="EMG50569.1"/>
    <property type="molecule type" value="Genomic_DNA"/>
</dbReference>
<dbReference type="OrthoDB" id="4088889at2759"/>
<feature type="compositionally biased region" description="Polar residues" evidence="1">
    <location>
        <begin position="273"/>
        <end position="293"/>
    </location>
</feature>
<reference evidence="2 3" key="1">
    <citation type="submission" date="2013-02" db="EMBL/GenBank/DDBJ databases">
        <title>Genome sequence of Candida maltosa Xu316, a potential industrial strain for xylitol and ethanol production.</title>
        <authorList>
            <person name="Yu J."/>
            <person name="Wang Q."/>
            <person name="Geng X."/>
            <person name="Bao W."/>
            <person name="He P."/>
            <person name="Cai J."/>
        </authorList>
    </citation>
    <scope>NUCLEOTIDE SEQUENCE [LARGE SCALE GENOMIC DNA]</scope>
    <source>
        <strain evidence="3">Xu316</strain>
    </source>
</reference>
<dbReference type="eggNOG" id="ENOG502S5EM">
    <property type="taxonomic scope" value="Eukaryota"/>
</dbReference>
<organism evidence="2 3">
    <name type="scientific">Candida maltosa (strain Xu316)</name>
    <name type="common">Yeast</name>
    <dbReference type="NCBI Taxonomy" id="1245528"/>
    <lineage>
        <taxon>Eukaryota</taxon>
        <taxon>Fungi</taxon>
        <taxon>Dikarya</taxon>
        <taxon>Ascomycota</taxon>
        <taxon>Saccharomycotina</taxon>
        <taxon>Pichiomycetes</taxon>
        <taxon>Debaryomycetaceae</taxon>
        <taxon>Candida/Lodderomyces clade</taxon>
        <taxon>Candida</taxon>
    </lineage>
</organism>
<name>M3K6V5_CANMX</name>
<evidence type="ECO:0000313" key="3">
    <source>
        <dbReference type="Proteomes" id="UP000011777"/>
    </source>
</evidence>
<evidence type="ECO:0000256" key="1">
    <source>
        <dbReference type="SAM" id="MobiDB-lite"/>
    </source>
</evidence>
<proteinExistence type="predicted"/>
<accession>M3K6V5</accession>